<dbReference type="GO" id="GO:0016567">
    <property type="term" value="P:protein ubiquitination"/>
    <property type="evidence" value="ECO:0007669"/>
    <property type="project" value="UniProtKB-UniPathway"/>
</dbReference>
<dbReference type="CDD" id="cd01989">
    <property type="entry name" value="USP_STK_Ubox_N"/>
    <property type="match status" value="1"/>
</dbReference>
<dbReference type="InterPro" id="IPR000719">
    <property type="entry name" value="Prot_kinase_dom"/>
</dbReference>
<keyword evidence="5" id="KW-0808">Transferase</keyword>
<reference evidence="10" key="1">
    <citation type="submission" date="2019-09" db="EMBL/GenBank/DDBJ databases">
        <title>Draft genome information of white flower Hibiscus syriacus.</title>
        <authorList>
            <person name="Kim Y.-M."/>
        </authorList>
    </citation>
    <scope>NUCLEOTIDE SEQUENCE [LARGE SCALE GENOMIC DNA]</scope>
    <source>
        <strain evidence="10">YM2019G1</strain>
    </source>
</reference>
<dbReference type="InterPro" id="IPR003613">
    <property type="entry name" value="Ubox_domain"/>
</dbReference>
<dbReference type="InterPro" id="IPR006016">
    <property type="entry name" value="UspA"/>
</dbReference>
<dbReference type="PANTHER" id="PTHR45647">
    <property type="entry name" value="OS02G0152300 PROTEIN"/>
    <property type="match status" value="1"/>
</dbReference>
<keyword evidence="11" id="KW-1185">Reference proteome</keyword>
<dbReference type="InterPro" id="IPR051348">
    <property type="entry name" value="U-box_ubiquitin_ligases"/>
</dbReference>
<dbReference type="InterPro" id="IPR014729">
    <property type="entry name" value="Rossmann-like_a/b/a_fold"/>
</dbReference>
<comment type="catalytic activity">
    <reaction evidence="1">
        <text>S-ubiquitinyl-[E2 ubiquitin-conjugating enzyme]-L-cysteine + [acceptor protein]-L-lysine = [E2 ubiquitin-conjugating enzyme]-L-cysteine + N(6)-ubiquitinyl-[acceptor protein]-L-lysine.</text>
        <dbReference type="EC" id="2.3.2.27"/>
    </reaction>
</comment>
<evidence type="ECO:0000313" key="11">
    <source>
        <dbReference type="Proteomes" id="UP000436088"/>
    </source>
</evidence>
<dbReference type="GO" id="GO:0005524">
    <property type="term" value="F:ATP binding"/>
    <property type="evidence" value="ECO:0007669"/>
    <property type="project" value="InterPro"/>
</dbReference>
<dbReference type="SUPFAM" id="SSF52402">
    <property type="entry name" value="Adenine nucleotide alpha hydrolases-like"/>
    <property type="match status" value="1"/>
</dbReference>
<dbReference type="PROSITE" id="PS51698">
    <property type="entry name" value="U_BOX"/>
    <property type="match status" value="1"/>
</dbReference>
<dbReference type="Gene3D" id="3.30.40.10">
    <property type="entry name" value="Zinc/RING finger domain, C3HC4 (zinc finger)"/>
    <property type="match status" value="1"/>
</dbReference>
<dbReference type="Gene3D" id="1.10.510.10">
    <property type="entry name" value="Transferase(Phosphotransferase) domain 1"/>
    <property type="match status" value="1"/>
</dbReference>
<protein>
    <recommendedName>
        <fullName evidence="4">RING-type E3 ubiquitin transferase</fullName>
        <ecNumber evidence="4">2.3.2.27</ecNumber>
    </recommendedName>
</protein>
<dbReference type="CDD" id="cd16655">
    <property type="entry name" value="RING-Ubox_WDSUB1-like"/>
    <property type="match status" value="1"/>
</dbReference>
<dbReference type="Pfam" id="PF00582">
    <property type="entry name" value="Usp"/>
    <property type="match status" value="1"/>
</dbReference>
<evidence type="ECO:0000256" key="3">
    <source>
        <dbReference type="ARBA" id="ARBA00004906"/>
    </source>
</evidence>
<organism evidence="10 11">
    <name type="scientific">Hibiscus syriacus</name>
    <name type="common">Rose of Sharon</name>
    <dbReference type="NCBI Taxonomy" id="106335"/>
    <lineage>
        <taxon>Eukaryota</taxon>
        <taxon>Viridiplantae</taxon>
        <taxon>Streptophyta</taxon>
        <taxon>Embryophyta</taxon>
        <taxon>Tracheophyta</taxon>
        <taxon>Spermatophyta</taxon>
        <taxon>Magnoliopsida</taxon>
        <taxon>eudicotyledons</taxon>
        <taxon>Gunneridae</taxon>
        <taxon>Pentapetalae</taxon>
        <taxon>rosids</taxon>
        <taxon>malvids</taxon>
        <taxon>Malvales</taxon>
        <taxon>Malvaceae</taxon>
        <taxon>Malvoideae</taxon>
        <taxon>Hibiscus</taxon>
    </lineage>
</organism>
<evidence type="ECO:0000256" key="7">
    <source>
        <dbReference type="SAM" id="Coils"/>
    </source>
</evidence>
<evidence type="ECO:0000256" key="6">
    <source>
        <dbReference type="ARBA" id="ARBA00022786"/>
    </source>
</evidence>
<dbReference type="InterPro" id="IPR013083">
    <property type="entry name" value="Znf_RING/FYVE/PHD"/>
</dbReference>
<sequence>MATASDDTIYVAVGEFEESELTLLWVLHNLNPRKLCILHVHQPSRVISSMYGVDGDLAEIMFDQRQISDLEEVGKEMMNQITDEHLLLCSQAGVSAIRLHILMDDVAKGILELIRRHNIKKLVMGAAADERFTEGMWMMSVKAQYLNENAPLSCQIWFICREHLVHTSYLTSSSEAAGILDSAVFDERDESECEPELYEMLGSGEEGSSNDQLFDQLEQALQEAESSNRKAFEESDKRVKAEMNATRAMRQVKTFERLYNECKREKETTLTKQKESIEKIKRLREEEHSVSREQMSILESQVANSDSRMKQLEDELASAMEQLQVSLKERDELQIELQNSRKVIDELLRKQAEETSSTHMNQFNLDLLSLSEINDATLNRLQIVQKEKDELQVKLENTCRINKELLRKQSEDTSSSHLQQHLIEFSLSEIEEATEGFYQLYKIAKGARGNVYYKCVLRHTEVAVKVLGQSSFQDPFEFQQEVDDMIKPRHPNLVTIIGACPGRRALIYEYVPNGSLEDHLNCRNDIPPLSWQSRLHIATQLCSTLMFLHSGKVVHGNLKPRNILLDENFGCKLTDFGIHHALCLLENSNNTTESSNANSYLDPDFRSTRIVSHSLDLYPFGVIVLQLLGGRSTQGIAETAQNALLNGGNLSSFLDSSAGNWPHQVAQLTHLAIRCCDINRSRRPDLASEVFKVLETMKPSGASISHVADSKEDNLEPPSYFICPILQGVMTDPHVAADGYTYEASALQDWLADHDTSPMTNLRLPHLDLIPNFPLRSAIQQWQQNH</sequence>
<feature type="domain" description="Protein kinase" evidence="8">
    <location>
        <begin position="437"/>
        <end position="697"/>
    </location>
</feature>
<dbReference type="PROSITE" id="PS50011">
    <property type="entry name" value="PROTEIN_KINASE_DOM"/>
    <property type="match status" value="1"/>
</dbReference>
<dbReference type="Gene3D" id="3.30.200.20">
    <property type="entry name" value="Phosphorylase Kinase, domain 1"/>
    <property type="match status" value="1"/>
</dbReference>
<dbReference type="Pfam" id="PF07714">
    <property type="entry name" value="PK_Tyr_Ser-Thr"/>
    <property type="match status" value="1"/>
</dbReference>
<keyword evidence="7" id="KW-0175">Coiled coil</keyword>
<dbReference type="AlphaFoldDB" id="A0A6A2WP82"/>
<evidence type="ECO:0000256" key="4">
    <source>
        <dbReference type="ARBA" id="ARBA00012483"/>
    </source>
</evidence>
<name>A0A6A2WP82_HIBSY</name>
<dbReference type="InterPro" id="IPR001245">
    <property type="entry name" value="Ser-Thr/Tyr_kinase_cat_dom"/>
</dbReference>
<accession>A0A6A2WP82</accession>
<comment type="function">
    <text evidence="2">Functions as an E3 ubiquitin ligase.</text>
</comment>
<feature type="coiled-coil region" evidence="7">
    <location>
        <begin position="374"/>
        <end position="408"/>
    </location>
</feature>
<dbReference type="UniPathway" id="UPA00143"/>
<evidence type="ECO:0000256" key="2">
    <source>
        <dbReference type="ARBA" id="ARBA00003861"/>
    </source>
</evidence>
<dbReference type="SUPFAM" id="SSF57850">
    <property type="entry name" value="RING/U-box"/>
    <property type="match status" value="1"/>
</dbReference>
<dbReference type="SMART" id="SM00504">
    <property type="entry name" value="Ubox"/>
    <property type="match status" value="1"/>
</dbReference>
<comment type="pathway">
    <text evidence="3">Protein modification; protein ubiquitination.</text>
</comment>
<dbReference type="Pfam" id="PF04564">
    <property type="entry name" value="U-box"/>
    <property type="match status" value="1"/>
</dbReference>
<evidence type="ECO:0000256" key="5">
    <source>
        <dbReference type="ARBA" id="ARBA00022679"/>
    </source>
</evidence>
<dbReference type="PANTHER" id="PTHR45647:SF45">
    <property type="entry name" value="U-BOX DOMAIN-CONTAINING PROTEIN 33-LIKE"/>
    <property type="match status" value="1"/>
</dbReference>
<dbReference type="EC" id="2.3.2.27" evidence="4"/>
<feature type="coiled-coil region" evidence="7">
    <location>
        <begin position="210"/>
        <end position="265"/>
    </location>
</feature>
<evidence type="ECO:0000313" key="10">
    <source>
        <dbReference type="EMBL" id="KAE8662482.1"/>
    </source>
</evidence>
<gene>
    <name evidence="10" type="ORF">F3Y22_tig00113337pilonHSYRG00143</name>
</gene>
<keyword evidence="6" id="KW-0833">Ubl conjugation pathway</keyword>
<comment type="caution">
    <text evidence="10">The sequence shown here is derived from an EMBL/GenBank/DDBJ whole genome shotgun (WGS) entry which is preliminary data.</text>
</comment>
<proteinExistence type="predicted"/>
<dbReference type="SUPFAM" id="SSF56112">
    <property type="entry name" value="Protein kinase-like (PK-like)"/>
    <property type="match status" value="1"/>
</dbReference>
<dbReference type="GO" id="GO:0061630">
    <property type="term" value="F:ubiquitin protein ligase activity"/>
    <property type="evidence" value="ECO:0007669"/>
    <property type="project" value="UniProtKB-EC"/>
</dbReference>
<evidence type="ECO:0000259" key="9">
    <source>
        <dbReference type="PROSITE" id="PS51698"/>
    </source>
</evidence>
<dbReference type="InterPro" id="IPR011009">
    <property type="entry name" value="Kinase-like_dom_sf"/>
</dbReference>
<dbReference type="EMBL" id="VEPZ02001705">
    <property type="protein sequence ID" value="KAE8662482.1"/>
    <property type="molecule type" value="Genomic_DNA"/>
</dbReference>
<feature type="coiled-coil region" evidence="7">
    <location>
        <begin position="295"/>
        <end position="350"/>
    </location>
</feature>
<dbReference type="Proteomes" id="UP000436088">
    <property type="component" value="Unassembled WGS sequence"/>
</dbReference>
<evidence type="ECO:0000256" key="1">
    <source>
        <dbReference type="ARBA" id="ARBA00000900"/>
    </source>
</evidence>
<dbReference type="GO" id="GO:0004672">
    <property type="term" value="F:protein kinase activity"/>
    <property type="evidence" value="ECO:0007669"/>
    <property type="project" value="InterPro"/>
</dbReference>
<feature type="domain" description="U-box" evidence="9">
    <location>
        <begin position="716"/>
        <end position="786"/>
    </location>
</feature>
<dbReference type="Gene3D" id="3.40.50.620">
    <property type="entry name" value="HUPs"/>
    <property type="match status" value="1"/>
</dbReference>
<evidence type="ECO:0000259" key="8">
    <source>
        <dbReference type="PROSITE" id="PS50011"/>
    </source>
</evidence>